<feature type="region of interest" description="Disordered" evidence="1">
    <location>
        <begin position="520"/>
        <end position="569"/>
    </location>
</feature>
<keyword evidence="3" id="KW-0282">Flagellum</keyword>
<keyword evidence="3" id="KW-0966">Cell projection</keyword>
<dbReference type="CDD" id="cd17470">
    <property type="entry name" value="T3SS_Flik_C"/>
    <property type="match status" value="1"/>
</dbReference>
<name>A0A934IEX4_9RHOB</name>
<dbReference type="Proteomes" id="UP000642488">
    <property type="component" value="Unassembled WGS sequence"/>
</dbReference>
<feature type="region of interest" description="Disordered" evidence="1">
    <location>
        <begin position="46"/>
        <end position="223"/>
    </location>
</feature>
<dbReference type="InterPro" id="IPR038610">
    <property type="entry name" value="FliK-like_C_sf"/>
</dbReference>
<keyword evidence="4" id="KW-1185">Reference proteome</keyword>
<protein>
    <submittedName>
        <fullName evidence="3">Flagellar hook-length control protein FliK</fullName>
    </submittedName>
</protein>
<gene>
    <name evidence="3" type="ORF">ILP92_10440</name>
</gene>
<sequence>MILPGFVTPKGDAASSASPAVPQAAPSRNSAAAEAFSSVLAALLSRADSTGSSTRDAIEPASDEAKSARAEDGPTTAMEDEGSQDGDILSEDQTFGQSMGAATGSLDSDEGDFDLSSELPGSGISLSDPGVVAGDEGTDPTSVRSEEIPPDAQLFRSDTDGQTANEPSGTSIVDASGRLSAAFGSSADGTRTGPTAATDRLSGARISAGPTLPDSATGFGPTARDTRLENAQIPAAQSAGSHVGPSIHAAQVEGLGRSRSDQMMAPGAATPDDTGTAKAGASEIVVSRATSAAAFGLSDSDIASARSAQTASVHAVPPAQVVGGAFMQSQGKPLTNSEGDRIDARLTGLEDRIPSAPVMAQTPSPSAVRTEQVPVWASIATASAPTGSLSAQMSPMTLGYEPALFEPGSTKFDIGAAPGPTQTAPGLGPAMRGLPGLAPPPAAQIAQAIRTQNTGVIEISLSPEELGTVRISLQRSDGAMQVAIFAERDETMSLLRRHIEDLDAAFKDLDLGHVDISFEHRERQQGRTPMTEGTDTAGVPQSLTDRSQSQQTPRSALHAAPGGRLDLKL</sequence>
<feature type="compositionally biased region" description="Polar residues" evidence="1">
    <location>
        <begin position="526"/>
        <end position="554"/>
    </location>
</feature>
<dbReference type="InterPro" id="IPR021136">
    <property type="entry name" value="Flagellar_hook_control-like_C"/>
</dbReference>
<reference evidence="3" key="1">
    <citation type="submission" date="2020-12" db="EMBL/GenBank/DDBJ databases">
        <title>Bacterial taxonomy.</title>
        <authorList>
            <person name="Pan X."/>
        </authorList>
    </citation>
    <scope>NUCLEOTIDE SEQUENCE</scope>
    <source>
        <strain evidence="3">KCTC 52957</strain>
    </source>
</reference>
<comment type="caution">
    <text evidence="3">The sequence shown here is derived from an EMBL/GenBank/DDBJ whole genome shotgun (WGS) entry which is preliminary data.</text>
</comment>
<dbReference type="EMBL" id="JAEKPD010000009">
    <property type="protein sequence ID" value="MBJ3763162.1"/>
    <property type="molecule type" value="Genomic_DNA"/>
</dbReference>
<feature type="compositionally biased region" description="Low complexity" evidence="1">
    <location>
        <begin position="13"/>
        <end position="31"/>
    </location>
</feature>
<dbReference type="Gene3D" id="3.30.750.140">
    <property type="match status" value="1"/>
</dbReference>
<keyword evidence="3" id="KW-0969">Cilium</keyword>
<feature type="compositionally biased region" description="Polar residues" evidence="1">
    <location>
        <begin position="160"/>
        <end position="173"/>
    </location>
</feature>
<accession>A0A934IEX4</accession>
<evidence type="ECO:0000256" key="1">
    <source>
        <dbReference type="SAM" id="MobiDB-lite"/>
    </source>
</evidence>
<evidence type="ECO:0000313" key="3">
    <source>
        <dbReference type="EMBL" id="MBJ3763162.1"/>
    </source>
</evidence>
<dbReference type="AlphaFoldDB" id="A0A934IEX4"/>
<evidence type="ECO:0000259" key="2">
    <source>
        <dbReference type="Pfam" id="PF02120"/>
    </source>
</evidence>
<feature type="domain" description="Flagellar hook-length control protein-like C-terminal" evidence="2">
    <location>
        <begin position="451"/>
        <end position="526"/>
    </location>
</feature>
<feature type="compositionally biased region" description="Basic and acidic residues" evidence="1">
    <location>
        <begin position="63"/>
        <end position="72"/>
    </location>
</feature>
<feature type="compositionally biased region" description="Acidic residues" evidence="1">
    <location>
        <begin position="78"/>
        <end position="90"/>
    </location>
</feature>
<feature type="region of interest" description="Disordered" evidence="1">
    <location>
        <begin position="256"/>
        <end position="280"/>
    </location>
</feature>
<feature type="region of interest" description="Disordered" evidence="1">
    <location>
        <begin position="1"/>
        <end position="31"/>
    </location>
</feature>
<evidence type="ECO:0000313" key="4">
    <source>
        <dbReference type="Proteomes" id="UP000642488"/>
    </source>
</evidence>
<dbReference type="RefSeq" id="WP_198916339.1">
    <property type="nucleotide sequence ID" value="NZ_JAEKPD010000009.1"/>
</dbReference>
<organism evidence="3 4">
    <name type="scientific">Palleronia pontilimi</name>
    <dbReference type="NCBI Taxonomy" id="1964209"/>
    <lineage>
        <taxon>Bacteria</taxon>
        <taxon>Pseudomonadati</taxon>
        <taxon>Pseudomonadota</taxon>
        <taxon>Alphaproteobacteria</taxon>
        <taxon>Rhodobacterales</taxon>
        <taxon>Roseobacteraceae</taxon>
        <taxon>Palleronia</taxon>
    </lineage>
</organism>
<proteinExistence type="predicted"/>
<dbReference type="Pfam" id="PF02120">
    <property type="entry name" value="Flg_hook"/>
    <property type="match status" value="1"/>
</dbReference>